<evidence type="ECO:0000313" key="1">
    <source>
        <dbReference type="EMBL" id="MBW0533630.1"/>
    </source>
</evidence>
<proteinExistence type="predicted"/>
<keyword evidence="2" id="KW-1185">Reference proteome</keyword>
<gene>
    <name evidence="1" type="ORF">O181_073345</name>
</gene>
<reference evidence="1" key="1">
    <citation type="submission" date="2021-03" db="EMBL/GenBank/DDBJ databases">
        <title>Draft genome sequence of rust myrtle Austropuccinia psidii MF-1, a brazilian biotype.</title>
        <authorList>
            <person name="Quecine M.C."/>
            <person name="Pachon D.M.R."/>
            <person name="Bonatelli M.L."/>
            <person name="Correr F.H."/>
            <person name="Franceschini L.M."/>
            <person name="Leite T.F."/>
            <person name="Margarido G.R.A."/>
            <person name="Almeida C.A."/>
            <person name="Ferrarezi J.A."/>
            <person name="Labate C.A."/>
        </authorList>
    </citation>
    <scope>NUCLEOTIDE SEQUENCE</scope>
    <source>
        <strain evidence="1">MF-1</strain>
    </source>
</reference>
<dbReference type="InterPro" id="IPR053134">
    <property type="entry name" value="RNA-dir_DNA_polymerase"/>
</dbReference>
<comment type="caution">
    <text evidence="1">The sequence shown here is derived from an EMBL/GenBank/DDBJ whole genome shotgun (WGS) entry which is preliminary data.</text>
</comment>
<evidence type="ECO:0000313" key="2">
    <source>
        <dbReference type="Proteomes" id="UP000765509"/>
    </source>
</evidence>
<dbReference type="SUPFAM" id="SSF56672">
    <property type="entry name" value="DNA/RNA polymerases"/>
    <property type="match status" value="1"/>
</dbReference>
<dbReference type="Gene3D" id="3.10.10.10">
    <property type="entry name" value="HIV Type 1 Reverse Transcriptase, subunit A, domain 1"/>
    <property type="match status" value="1"/>
</dbReference>
<protein>
    <recommendedName>
        <fullName evidence="3">Peptidase A2 domain-containing protein</fullName>
    </recommendedName>
</protein>
<dbReference type="Gene3D" id="2.40.70.10">
    <property type="entry name" value="Acid Proteases"/>
    <property type="match status" value="1"/>
</dbReference>
<dbReference type="PANTHER" id="PTHR24559:SF448">
    <property type="entry name" value="RNA-DIRECTED DNA POLYMERASE"/>
    <property type="match status" value="1"/>
</dbReference>
<dbReference type="InterPro" id="IPR021109">
    <property type="entry name" value="Peptidase_aspartic_dom_sf"/>
</dbReference>
<sequence>MGDAIREQSDEDQDPREAFIVEYQEETPLEIQDIQLEAGMPQDTANKNLCKHTQDAQTLLVPPTKGMAYIHGTATKMTVCIDDAQHPLIIDNGAHCSIVARNYLGNHFPNCEKHLLPPKAKNIKSASGKTTSIGKIIKEIIIPHRKGNIRLNTVFVVLDDAHIQGFLLGTDYQSMYGIDIYNSKNRHITIGTNKEKKCSLDTYQFSTHDPLEELLNEFREGKFNTTLTSKKKLSLLQMLRKNRPAFAIGEEPLGKIKGHDIELYLDVERPYPPILRRPSYPESLETRKEIDKHMNELLDMDVIRNIGYNEIVEITTPVLITWNYGKSRLCVDFGALNNYTKEDRYPIPRIPHALDKLAKVK</sequence>
<dbReference type="EMBL" id="AVOT02038711">
    <property type="protein sequence ID" value="MBW0533630.1"/>
    <property type="molecule type" value="Genomic_DNA"/>
</dbReference>
<name>A0A9Q3FAC9_9BASI</name>
<accession>A0A9Q3FAC9</accession>
<dbReference type="InterPro" id="IPR043502">
    <property type="entry name" value="DNA/RNA_pol_sf"/>
</dbReference>
<dbReference type="PANTHER" id="PTHR24559">
    <property type="entry name" value="TRANSPOSON TY3-I GAG-POL POLYPROTEIN"/>
    <property type="match status" value="1"/>
</dbReference>
<organism evidence="1 2">
    <name type="scientific">Austropuccinia psidii MF-1</name>
    <dbReference type="NCBI Taxonomy" id="1389203"/>
    <lineage>
        <taxon>Eukaryota</taxon>
        <taxon>Fungi</taxon>
        <taxon>Dikarya</taxon>
        <taxon>Basidiomycota</taxon>
        <taxon>Pucciniomycotina</taxon>
        <taxon>Pucciniomycetes</taxon>
        <taxon>Pucciniales</taxon>
        <taxon>Sphaerophragmiaceae</taxon>
        <taxon>Austropuccinia</taxon>
    </lineage>
</organism>
<evidence type="ECO:0008006" key="3">
    <source>
        <dbReference type="Google" id="ProtNLM"/>
    </source>
</evidence>
<dbReference type="AlphaFoldDB" id="A0A9Q3FAC9"/>
<dbReference type="Proteomes" id="UP000765509">
    <property type="component" value="Unassembled WGS sequence"/>
</dbReference>